<dbReference type="STRING" id="85558.T45_04529"/>
<sequence length="49" mass="5109">MSVSLLGSALTGLVRVPRLLRAFPFEQPHVRAASGDATAAPAMTGKVFL</sequence>
<gene>
    <name evidence="1" type="ORF">STRTUCAR8_10004</name>
</gene>
<reference evidence="1 2" key="1">
    <citation type="journal article" date="2011" name="Plasmid">
        <title>Streptomyces turgidiscabies Car8 contains a modular pathogenicity island that shares virulence genes with other actinobacterial plant pathogens.</title>
        <authorList>
            <person name="Huguet-Tapia J.C."/>
            <person name="Badger J.H."/>
            <person name="Loria R."/>
            <person name="Pettis G.S."/>
        </authorList>
    </citation>
    <scope>NUCLEOTIDE SEQUENCE [LARGE SCALE GENOMIC DNA]</scope>
    <source>
        <strain evidence="1 2">Car8</strain>
    </source>
</reference>
<proteinExistence type="predicted"/>
<dbReference type="GeneID" id="97403948"/>
<dbReference type="Proteomes" id="UP000010931">
    <property type="component" value="Unassembled WGS sequence"/>
</dbReference>
<organism evidence="1 2">
    <name type="scientific">Streptomyces turgidiscabies (strain Car8)</name>
    <dbReference type="NCBI Taxonomy" id="698760"/>
    <lineage>
        <taxon>Bacteria</taxon>
        <taxon>Bacillati</taxon>
        <taxon>Actinomycetota</taxon>
        <taxon>Actinomycetes</taxon>
        <taxon>Kitasatosporales</taxon>
        <taxon>Streptomycetaceae</taxon>
        <taxon>Streptomyces</taxon>
    </lineage>
</organism>
<dbReference type="RefSeq" id="WP_006377084.1">
    <property type="nucleotide sequence ID" value="NZ_AEJB01000266.1"/>
</dbReference>
<dbReference type="PATRIC" id="fig|698760.3.peg.3500"/>
<dbReference type="EMBL" id="AEJB01000266">
    <property type="protein sequence ID" value="ELP67780.1"/>
    <property type="molecule type" value="Genomic_DNA"/>
</dbReference>
<dbReference type="AlphaFoldDB" id="L7FAT8"/>
<evidence type="ECO:0000313" key="1">
    <source>
        <dbReference type="EMBL" id="ELP67780.1"/>
    </source>
</evidence>
<keyword evidence="2" id="KW-1185">Reference proteome</keyword>
<protein>
    <submittedName>
        <fullName evidence="1">Uncharacterized protein</fullName>
    </submittedName>
</protein>
<accession>L7FAT8</accession>
<comment type="caution">
    <text evidence="1">The sequence shown here is derived from an EMBL/GenBank/DDBJ whole genome shotgun (WGS) entry which is preliminary data.</text>
</comment>
<evidence type="ECO:0000313" key="2">
    <source>
        <dbReference type="Proteomes" id="UP000010931"/>
    </source>
</evidence>
<name>L7FAT8_STRT8</name>